<name>A0A5R9F8H9_9BACL</name>
<evidence type="ECO:0000259" key="6">
    <source>
        <dbReference type="PROSITE" id="PS51462"/>
    </source>
</evidence>
<dbReference type="PRINTS" id="PR00502">
    <property type="entry name" value="NUDIXFAMILY"/>
</dbReference>
<dbReference type="PROSITE" id="PS51462">
    <property type="entry name" value="NUDIX"/>
    <property type="match status" value="1"/>
</dbReference>
<dbReference type="InterPro" id="IPR015797">
    <property type="entry name" value="NUDIX_hydrolase-like_dom_sf"/>
</dbReference>
<evidence type="ECO:0000256" key="2">
    <source>
        <dbReference type="ARBA" id="ARBA00005582"/>
    </source>
</evidence>
<evidence type="ECO:0000313" key="7">
    <source>
        <dbReference type="EMBL" id="TLS37153.1"/>
    </source>
</evidence>
<dbReference type="AlphaFoldDB" id="A0A5R9F8H9"/>
<evidence type="ECO:0000313" key="8">
    <source>
        <dbReference type="Proteomes" id="UP000308230"/>
    </source>
</evidence>
<organism evidence="7 8">
    <name type="scientific">Exobacillus caeni</name>
    <dbReference type="NCBI Taxonomy" id="2574798"/>
    <lineage>
        <taxon>Bacteria</taxon>
        <taxon>Bacillati</taxon>
        <taxon>Bacillota</taxon>
        <taxon>Bacilli</taxon>
        <taxon>Bacillales</taxon>
        <taxon>Guptibacillaceae</taxon>
        <taxon>Exobacillus</taxon>
    </lineage>
</organism>
<evidence type="ECO:0000256" key="4">
    <source>
        <dbReference type="ARBA" id="ARBA00022801"/>
    </source>
</evidence>
<sequence>MFKFTICFIKQGNRILLLNRNKKPNMGLWNGVGGKIEPGETPDESIVREVKEETGLTIGRSKYKATVRWTVDEEDRNGMYVYIVDLSDCKTLETPLVIEEGILDWKDIEWIFDPNNMGIVSNIPSFLQDLLNGAEDMDYHCFYKNGKLEDVTSAQLV</sequence>
<evidence type="ECO:0000256" key="1">
    <source>
        <dbReference type="ARBA" id="ARBA00001946"/>
    </source>
</evidence>
<dbReference type="Pfam" id="PF00293">
    <property type="entry name" value="NUDIX"/>
    <property type="match status" value="1"/>
</dbReference>
<dbReference type="SUPFAM" id="SSF55811">
    <property type="entry name" value="Nudix"/>
    <property type="match status" value="1"/>
</dbReference>
<dbReference type="RefSeq" id="WP_138126555.1">
    <property type="nucleotide sequence ID" value="NZ_SWLG01000007.1"/>
</dbReference>
<dbReference type="PANTHER" id="PTHR43758">
    <property type="entry name" value="7,8-DIHYDRO-8-OXOGUANINE TRIPHOSPHATASE"/>
    <property type="match status" value="1"/>
</dbReference>
<dbReference type="PANTHER" id="PTHR43758:SF2">
    <property type="entry name" value="OXIDIZED PURINE NUCLEOSIDE TRIPHOSPHATE HYDROLASE"/>
    <property type="match status" value="1"/>
</dbReference>
<dbReference type="InterPro" id="IPR000086">
    <property type="entry name" value="NUDIX_hydrolase_dom"/>
</dbReference>
<proteinExistence type="inferred from homology"/>
<feature type="domain" description="Nudix hydrolase" evidence="6">
    <location>
        <begin position="1"/>
        <end position="132"/>
    </location>
</feature>
<dbReference type="GO" id="GO:0005737">
    <property type="term" value="C:cytoplasm"/>
    <property type="evidence" value="ECO:0007669"/>
    <property type="project" value="TreeGrafter"/>
</dbReference>
<dbReference type="Gene3D" id="3.90.79.10">
    <property type="entry name" value="Nucleoside Triphosphate Pyrophosphohydrolase"/>
    <property type="match status" value="1"/>
</dbReference>
<reference evidence="7 8" key="1">
    <citation type="submission" date="2019-04" db="EMBL/GenBank/DDBJ databases">
        <title>Bacillus caeni sp. nov., a bacterium isolated from mangrove sediment.</title>
        <authorList>
            <person name="Huang H."/>
            <person name="Mo K."/>
            <person name="Hu Y."/>
        </authorList>
    </citation>
    <scope>NUCLEOTIDE SEQUENCE [LARGE SCALE GENOMIC DNA]</scope>
    <source>
        <strain evidence="7 8">HB172195</strain>
    </source>
</reference>
<comment type="similarity">
    <text evidence="2">Belongs to the Nudix hydrolase family.</text>
</comment>
<evidence type="ECO:0000256" key="5">
    <source>
        <dbReference type="ARBA" id="ARBA00022842"/>
    </source>
</evidence>
<keyword evidence="4" id="KW-0378">Hydrolase</keyword>
<keyword evidence="3" id="KW-0479">Metal-binding</keyword>
<dbReference type="GO" id="GO:0046872">
    <property type="term" value="F:metal ion binding"/>
    <property type="evidence" value="ECO:0007669"/>
    <property type="project" value="UniProtKB-KW"/>
</dbReference>
<dbReference type="GO" id="GO:0016818">
    <property type="term" value="F:hydrolase activity, acting on acid anhydrides, in phosphorus-containing anhydrides"/>
    <property type="evidence" value="ECO:0007669"/>
    <property type="project" value="TreeGrafter"/>
</dbReference>
<accession>A0A5R9F8H9</accession>
<gene>
    <name evidence="7" type="ORF">FCL54_11535</name>
</gene>
<protein>
    <submittedName>
        <fullName evidence="7">8-oxo-dGTP diphosphatase</fullName>
    </submittedName>
</protein>
<keyword evidence="8" id="KW-1185">Reference proteome</keyword>
<dbReference type="CDD" id="cd18886">
    <property type="entry name" value="NUDIX_MutT_Nudt1"/>
    <property type="match status" value="1"/>
</dbReference>
<evidence type="ECO:0000256" key="3">
    <source>
        <dbReference type="ARBA" id="ARBA00022723"/>
    </source>
</evidence>
<comment type="caution">
    <text evidence="7">The sequence shown here is derived from an EMBL/GenBank/DDBJ whole genome shotgun (WGS) entry which is preliminary data.</text>
</comment>
<dbReference type="InterPro" id="IPR020476">
    <property type="entry name" value="Nudix_hydrolase"/>
</dbReference>
<dbReference type="OrthoDB" id="9804563at2"/>
<comment type="cofactor">
    <cofactor evidence="1">
        <name>Mg(2+)</name>
        <dbReference type="ChEBI" id="CHEBI:18420"/>
    </cofactor>
</comment>
<dbReference type="Proteomes" id="UP000308230">
    <property type="component" value="Unassembled WGS sequence"/>
</dbReference>
<dbReference type="EMBL" id="SWLG01000007">
    <property type="protein sequence ID" value="TLS37153.1"/>
    <property type="molecule type" value="Genomic_DNA"/>
</dbReference>
<keyword evidence="5" id="KW-0460">Magnesium</keyword>